<feature type="transmembrane region" description="Helical" evidence="1">
    <location>
        <begin position="51"/>
        <end position="70"/>
    </location>
</feature>
<dbReference type="EMBL" id="CP050485">
    <property type="protein sequence ID" value="QOG26558.1"/>
    <property type="molecule type" value="Genomic_DNA"/>
</dbReference>
<name>A0AAE7MN66_ENTGA</name>
<keyword evidence="1" id="KW-1133">Transmembrane helix</keyword>
<sequence>MKKRILIDKRSRFSFSCGWIFLLKSDTRIGQELVIGNHLSAKLSQMNEGSFCALIFFGGLLLLIAGIFSYRHRKKNLWGKSIYLVQKCFFSKVFDYWLFYKDT</sequence>
<evidence type="ECO:0000256" key="1">
    <source>
        <dbReference type="SAM" id="Phobius"/>
    </source>
</evidence>
<keyword evidence="1" id="KW-0812">Transmembrane</keyword>
<dbReference type="AlphaFoldDB" id="A0AAE7MN66"/>
<dbReference type="Proteomes" id="UP000516696">
    <property type="component" value="Chromosome"/>
</dbReference>
<accession>A0AAE7MN66</accession>
<proteinExistence type="predicted"/>
<protein>
    <submittedName>
        <fullName evidence="2">Uncharacterized protein</fullName>
    </submittedName>
</protein>
<keyword evidence="1" id="KW-0472">Membrane</keyword>
<evidence type="ECO:0000313" key="2">
    <source>
        <dbReference type="EMBL" id="QOG26558.1"/>
    </source>
</evidence>
<dbReference type="RefSeq" id="WP_029487190.1">
    <property type="nucleotide sequence ID" value="NZ_CABGIR010000004.1"/>
</dbReference>
<evidence type="ECO:0000313" key="3">
    <source>
        <dbReference type="Proteomes" id="UP000516696"/>
    </source>
</evidence>
<gene>
    <name evidence="2" type="ORF">EGM181_04420</name>
</gene>
<organism evidence="2 3">
    <name type="scientific">Enterococcus gallinarum</name>
    <dbReference type="NCBI Taxonomy" id="1353"/>
    <lineage>
        <taxon>Bacteria</taxon>
        <taxon>Bacillati</taxon>
        <taxon>Bacillota</taxon>
        <taxon>Bacilli</taxon>
        <taxon>Lactobacillales</taxon>
        <taxon>Enterococcaceae</taxon>
        <taxon>Enterococcus</taxon>
    </lineage>
</organism>
<reference evidence="2 3" key="1">
    <citation type="submission" date="2020-03" db="EMBL/GenBank/DDBJ databases">
        <title>Characterization of ganglioside-mimicking enterococci.</title>
        <authorList>
            <person name="Patry R.T."/>
            <person name="Nothaft H."/>
            <person name="Bridger R."/>
            <person name="Shajahan A."/>
            <person name="Huynh S."/>
            <person name="Sanchez S."/>
            <person name="Azadi P."/>
            <person name="Cooper K."/>
            <person name="Miller W.G."/>
            <person name="Parker C.T."/>
            <person name="Wells L."/>
            <person name="Szymanski C.M."/>
        </authorList>
    </citation>
    <scope>NUCLEOTIDE SEQUENCE [LARGE SCALE GENOMIC DNA]</scope>
    <source>
        <strain evidence="2 3">EGM181</strain>
    </source>
</reference>